<feature type="transmembrane region" description="Helical" evidence="6">
    <location>
        <begin position="62"/>
        <end position="81"/>
    </location>
</feature>
<keyword evidence="4 6" id="KW-1133">Transmembrane helix</keyword>
<keyword evidence="2" id="KW-1003">Cell membrane</keyword>
<name>A0ABW0U9T5_9BACI</name>
<gene>
    <name evidence="7" type="ORF">ACFPTR_11235</name>
</gene>
<dbReference type="PANTHER" id="PTHR33931:SF2">
    <property type="entry name" value="HOLIN-LIKE PROTEIN CIDA"/>
    <property type="match status" value="1"/>
</dbReference>
<organism evidence="7 8">
    <name type="scientific">Aliibacillus thermotolerans</name>
    <dbReference type="NCBI Taxonomy" id="1834418"/>
    <lineage>
        <taxon>Bacteria</taxon>
        <taxon>Bacillati</taxon>
        <taxon>Bacillota</taxon>
        <taxon>Bacilli</taxon>
        <taxon>Bacillales</taxon>
        <taxon>Bacillaceae</taxon>
        <taxon>Aliibacillus</taxon>
    </lineage>
</organism>
<evidence type="ECO:0000256" key="2">
    <source>
        <dbReference type="ARBA" id="ARBA00022475"/>
    </source>
</evidence>
<comment type="caution">
    <text evidence="7">The sequence shown here is derived from an EMBL/GenBank/DDBJ whole genome shotgun (WGS) entry which is preliminary data.</text>
</comment>
<dbReference type="InterPro" id="IPR005538">
    <property type="entry name" value="LrgA/CidA"/>
</dbReference>
<evidence type="ECO:0000256" key="5">
    <source>
        <dbReference type="ARBA" id="ARBA00023136"/>
    </source>
</evidence>
<proteinExistence type="predicted"/>
<accession>A0ABW0U9T5</accession>
<keyword evidence="8" id="KW-1185">Reference proteome</keyword>
<evidence type="ECO:0000256" key="6">
    <source>
        <dbReference type="SAM" id="Phobius"/>
    </source>
</evidence>
<dbReference type="Proteomes" id="UP001596143">
    <property type="component" value="Unassembled WGS sequence"/>
</dbReference>
<feature type="transmembrane region" description="Helical" evidence="6">
    <location>
        <begin position="87"/>
        <end position="110"/>
    </location>
</feature>
<evidence type="ECO:0000256" key="4">
    <source>
        <dbReference type="ARBA" id="ARBA00022989"/>
    </source>
</evidence>
<reference evidence="8" key="1">
    <citation type="journal article" date="2019" name="Int. J. Syst. Evol. Microbiol.">
        <title>The Global Catalogue of Microorganisms (GCM) 10K type strain sequencing project: providing services to taxonomists for standard genome sequencing and annotation.</title>
        <authorList>
            <consortium name="The Broad Institute Genomics Platform"/>
            <consortium name="The Broad Institute Genome Sequencing Center for Infectious Disease"/>
            <person name="Wu L."/>
            <person name="Ma J."/>
        </authorList>
    </citation>
    <scope>NUCLEOTIDE SEQUENCE [LARGE SCALE GENOMIC DNA]</scope>
    <source>
        <strain evidence="8">CGMCC 1.15790</strain>
    </source>
</reference>
<keyword evidence="3 6" id="KW-0812">Transmembrane</keyword>
<dbReference type="PANTHER" id="PTHR33931">
    <property type="entry name" value="HOLIN-LIKE PROTEIN CIDA-RELATED"/>
    <property type="match status" value="1"/>
</dbReference>
<dbReference type="RefSeq" id="WP_270897151.1">
    <property type="nucleotide sequence ID" value="NZ_JBHSPF010000059.1"/>
</dbReference>
<sequence length="121" mass="13480">MDVWRIVVHIAILYGFYYIGAALQTWLDIAVPGSILGMFLLLLLLFTKVIRPEWIAKGTTLILAHMPLLFLPVTAGVIVYLDLFKGSGIFMIIVVYVSTLIVMLSTAWIAQTLINRGEKNG</sequence>
<keyword evidence="5 6" id="KW-0472">Membrane</keyword>
<evidence type="ECO:0000313" key="7">
    <source>
        <dbReference type="EMBL" id="MFC5629426.1"/>
    </source>
</evidence>
<evidence type="ECO:0000256" key="1">
    <source>
        <dbReference type="ARBA" id="ARBA00004651"/>
    </source>
</evidence>
<protein>
    <submittedName>
        <fullName evidence="7">CidA/LrgA family protein</fullName>
    </submittedName>
</protein>
<dbReference type="EMBL" id="JBHSPF010000059">
    <property type="protein sequence ID" value="MFC5629426.1"/>
    <property type="molecule type" value="Genomic_DNA"/>
</dbReference>
<evidence type="ECO:0000256" key="3">
    <source>
        <dbReference type="ARBA" id="ARBA00022692"/>
    </source>
</evidence>
<feature type="transmembrane region" description="Helical" evidence="6">
    <location>
        <begin position="29"/>
        <end position="50"/>
    </location>
</feature>
<comment type="subcellular location">
    <subcellularLocation>
        <location evidence="1">Cell membrane</location>
        <topology evidence="1">Multi-pass membrane protein</topology>
    </subcellularLocation>
</comment>
<feature type="transmembrane region" description="Helical" evidence="6">
    <location>
        <begin position="7"/>
        <end position="23"/>
    </location>
</feature>
<evidence type="ECO:0000313" key="8">
    <source>
        <dbReference type="Proteomes" id="UP001596143"/>
    </source>
</evidence>
<dbReference type="Pfam" id="PF03788">
    <property type="entry name" value="LrgA"/>
    <property type="match status" value="1"/>
</dbReference>